<feature type="transmembrane region" description="Helical" evidence="9">
    <location>
        <begin position="194"/>
        <end position="213"/>
    </location>
</feature>
<feature type="transmembrane region" description="Helical" evidence="9">
    <location>
        <begin position="478"/>
        <end position="498"/>
    </location>
</feature>
<dbReference type="PANTHER" id="PTHR38686:SF1">
    <property type="entry name" value="APOLIPOPROTEIN N-ACYLTRANSFERASE"/>
    <property type="match status" value="1"/>
</dbReference>
<evidence type="ECO:0000256" key="7">
    <source>
        <dbReference type="ARBA" id="ARBA00023136"/>
    </source>
</evidence>
<evidence type="ECO:0000256" key="5">
    <source>
        <dbReference type="ARBA" id="ARBA00022692"/>
    </source>
</evidence>
<dbReference type="Proteomes" id="UP000195667">
    <property type="component" value="Unassembled WGS sequence"/>
</dbReference>
<comment type="similarity">
    <text evidence="2 9">Belongs to the CN hydrolase family. Apolipoprotein N-acyltransferase subfamily.</text>
</comment>
<evidence type="ECO:0000256" key="2">
    <source>
        <dbReference type="ARBA" id="ARBA00010065"/>
    </source>
</evidence>
<keyword evidence="11" id="KW-0449">Lipoprotein</keyword>
<evidence type="ECO:0000313" key="12">
    <source>
        <dbReference type="Proteomes" id="UP000195667"/>
    </source>
</evidence>
<feature type="domain" description="CN hydrolase" evidence="10">
    <location>
        <begin position="226"/>
        <end position="464"/>
    </location>
</feature>
<dbReference type="HAMAP" id="MF_01148">
    <property type="entry name" value="Lnt"/>
    <property type="match status" value="1"/>
</dbReference>
<comment type="pathway">
    <text evidence="9">Protein modification; lipoprotein biosynthesis (N-acyl transfer).</text>
</comment>
<dbReference type="GO" id="GO:0042158">
    <property type="term" value="P:lipoprotein biosynthetic process"/>
    <property type="evidence" value="ECO:0007669"/>
    <property type="project" value="UniProtKB-UniRule"/>
</dbReference>
<keyword evidence="3 9" id="KW-1003">Cell membrane</keyword>
<dbReference type="SUPFAM" id="SSF56317">
    <property type="entry name" value="Carbon-nitrogen hydrolase"/>
    <property type="match status" value="1"/>
</dbReference>
<comment type="function">
    <text evidence="9">Catalyzes the phospholipid dependent N-acylation of the N-terminal cysteine of apolipoprotein, the last step in lipoprotein maturation.</text>
</comment>
<proteinExistence type="inferred from homology"/>
<feature type="transmembrane region" description="Helical" evidence="9">
    <location>
        <begin position="14"/>
        <end position="47"/>
    </location>
</feature>
<organism evidence="11 12">
    <name type="scientific">Crenothrix polyspora</name>
    <dbReference type="NCBI Taxonomy" id="360316"/>
    <lineage>
        <taxon>Bacteria</taxon>
        <taxon>Pseudomonadati</taxon>
        <taxon>Pseudomonadota</taxon>
        <taxon>Gammaproteobacteria</taxon>
        <taxon>Methylococcales</taxon>
        <taxon>Crenotrichaceae</taxon>
        <taxon>Crenothrix</taxon>
    </lineage>
</organism>
<evidence type="ECO:0000259" key="10">
    <source>
        <dbReference type="PROSITE" id="PS50263"/>
    </source>
</evidence>
<gene>
    <name evidence="9 11" type="primary">lnt</name>
    <name evidence="11" type="ORF">CRENPOLYSF1_100088</name>
</gene>
<dbReference type="InterPro" id="IPR036526">
    <property type="entry name" value="C-N_Hydrolase_sf"/>
</dbReference>
<evidence type="ECO:0000256" key="8">
    <source>
        <dbReference type="ARBA" id="ARBA00023315"/>
    </source>
</evidence>
<dbReference type="Pfam" id="PF00795">
    <property type="entry name" value="CN_hydrolase"/>
    <property type="match status" value="1"/>
</dbReference>
<dbReference type="EMBL" id="FUKI01000002">
    <property type="protein sequence ID" value="SJM89233.1"/>
    <property type="molecule type" value="Genomic_DNA"/>
</dbReference>
<reference evidence="12" key="1">
    <citation type="submission" date="2017-02" db="EMBL/GenBank/DDBJ databases">
        <authorList>
            <person name="Daims H."/>
        </authorList>
    </citation>
    <scope>NUCLEOTIDE SEQUENCE [LARGE SCALE GENOMIC DNA]</scope>
</reference>
<dbReference type="PROSITE" id="PS50263">
    <property type="entry name" value="CN_HYDROLASE"/>
    <property type="match status" value="1"/>
</dbReference>
<dbReference type="InterPro" id="IPR004563">
    <property type="entry name" value="Apolipo_AcylTrfase"/>
</dbReference>
<dbReference type="CDD" id="cd07571">
    <property type="entry name" value="ALP_N-acyl_transferase"/>
    <property type="match status" value="1"/>
</dbReference>
<dbReference type="GO" id="GO:0016410">
    <property type="term" value="F:N-acyltransferase activity"/>
    <property type="evidence" value="ECO:0007669"/>
    <property type="project" value="UniProtKB-UniRule"/>
</dbReference>
<feature type="transmembrane region" description="Helical" evidence="9">
    <location>
        <begin position="59"/>
        <end position="78"/>
    </location>
</feature>
<feature type="transmembrane region" description="Helical" evidence="9">
    <location>
        <begin position="122"/>
        <end position="141"/>
    </location>
</feature>
<dbReference type="Pfam" id="PF20154">
    <property type="entry name" value="LNT_N"/>
    <property type="match status" value="1"/>
</dbReference>
<dbReference type="AlphaFoldDB" id="A0A1R4GZ14"/>
<evidence type="ECO:0000256" key="3">
    <source>
        <dbReference type="ARBA" id="ARBA00022475"/>
    </source>
</evidence>
<feature type="transmembrane region" description="Helical" evidence="9">
    <location>
        <begin position="84"/>
        <end position="110"/>
    </location>
</feature>
<dbReference type="Gene3D" id="3.60.110.10">
    <property type="entry name" value="Carbon-nitrogen hydrolase"/>
    <property type="match status" value="1"/>
</dbReference>
<evidence type="ECO:0000256" key="6">
    <source>
        <dbReference type="ARBA" id="ARBA00022989"/>
    </source>
</evidence>
<dbReference type="InterPro" id="IPR045378">
    <property type="entry name" value="LNT_N"/>
</dbReference>
<keyword evidence="12" id="KW-1185">Reference proteome</keyword>
<dbReference type="UniPathway" id="UPA00666"/>
<comment type="catalytic activity">
    <reaction evidence="9">
        <text>N-terminal S-1,2-diacyl-sn-glyceryl-L-cysteinyl-[lipoprotein] + a glycerophospholipid = N-acyl-S-1,2-diacyl-sn-glyceryl-L-cysteinyl-[lipoprotein] + a 2-acyl-sn-glycero-3-phospholipid + H(+)</text>
        <dbReference type="Rhea" id="RHEA:48228"/>
        <dbReference type="Rhea" id="RHEA-COMP:14681"/>
        <dbReference type="Rhea" id="RHEA-COMP:14684"/>
        <dbReference type="ChEBI" id="CHEBI:15378"/>
        <dbReference type="ChEBI" id="CHEBI:136912"/>
        <dbReference type="ChEBI" id="CHEBI:140656"/>
        <dbReference type="ChEBI" id="CHEBI:140657"/>
        <dbReference type="ChEBI" id="CHEBI:140660"/>
        <dbReference type="EC" id="2.3.1.269"/>
    </reaction>
</comment>
<keyword evidence="4 9" id="KW-0808">Transferase</keyword>
<dbReference type="OrthoDB" id="9804277at2"/>
<comment type="subcellular location">
    <subcellularLocation>
        <location evidence="1 9">Cell membrane</location>
        <topology evidence="1 9">Multi-pass membrane protein</topology>
    </subcellularLocation>
</comment>
<sequence length="501" mass="55271">MKPPAFPMSKYGDLLAFLLGIFFTLAFAPFNYPYLAVIALSLLFVSWQQITPKRAMLRAYLFGLGSFGLGVSWVYVSIHDYGYVPAAIATFLTVIFVAVWALFPMLVGYLSTIISPKISVRLMVAPLLWTLIEYLRGHVFLNGFPWLLCAYPQLDTALAGYIPILGAYGTGFIVSALAAMIAGLVIYQQRAWPLALIVVAVWGAGFFLKPLVWTQPMGDAINVALIQGNIRQDQKWLPENKVKTLRLYQSLTEQHWGTPIIVWPETSVPAFYSDINSVFLQPLSQDAAQHNTSVITSLPLDDNATNEYYNAVMVLGKETGFYRKTHLLPFGEYLPWQPVSGFVLNLLGIKLGNFTPGDLNQTLLKAGGYAFTPSICYEDAFGDLAINKLEEAAYLVNVTNDAWFGDSIEPHQHMQIARMRALESGRFLLRATNTGTTGIVAPTGVVIKQAPAFTSTVLTGAITPMRGLTPYAKIGDSVILISLCVLLLAIVVCGRYWIRKS</sequence>
<feature type="transmembrane region" description="Helical" evidence="9">
    <location>
        <begin position="161"/>
        <end position="187"/>
    </location>
</feature>
<protein>
    <recommendedName>
        <fullName evidence="9">Apolipoprotein N-acyltransferase</fullName>
        <shortName evidence="9">ALP N-acyltransferase</shortName>
        <ecNumber evidence="9">2.3.1.269</ecNumber>
    </recommendedName>
</protein>
<dbReference type="InterPro" id="IPR003010">
    <property type="entry name" value="C-N_Hydrolase"/>
</dbReference>
<dbReference type="PANTHER" id="PTHR38686">
    <property type="entry name" value="APOLIPOPROTEIN N-ACYLTRANSFERASE"/>
    <property type="match status" value="1"/>
</dbReference>
<evidence type="ECO:0000256" key="9">
    <source>
        <dbReference type="HAMAP-Rule" id="MF_01148"/>
    </source>
</evidence>
<keyword evidence="6 9" id="KW-1133">Transmembrane helix</keyword>
<evidence type="ECO:0000256" key="1">
    <source>
        <dbReference type="ARBA" id="ARBA00004651"/>
    </source>
</evidence>
<evidence type="ECO:0000256" key="4">
    <source>
        <dbReference type="ARBA" id="ARBA00022679"/>
    </source>
</evidence>
<accession>A0A1R4GZ14</accession>
<dbReference type="EC" id="2.3.1.269" evidence="9"/>
<evidence type="ECO:0000313" key="11">
    <source>
        <dbReference type="EMBL" id="SJM89233.1"/>
    </source>
</evidence>
<keyword evidence="8 9" id="KW-0012">Acyltransferase</keyword>
<name>A0A1R4GZ14_9GAMM</name>
<dbReference type="NCBIfam" id="TIGR00546">
    <property type="entry name" value="lnt"/>
    <property type="match status" value="1"/>
</dbReference>
<keyword evidence="7 9" id="KW-0472">Membrane</keyword>
<dbReference type="GO" id="GO:0005886">
    <property type="term" value="C:plasma membrane"/>
    <property type="evidence" value="ECO:0007669"/>
    <property type="project" value="UniProtKB-SubCell"/>
</dbReference>
<keyword evidence="5 9" id="KW-0812">Transmembrane</keyword>